<evidence type="ECO:0000256" key="2">
    <source>
        <dbReference type="SAM" id="MobiDB-lite"/>
    </source>
</evidence>
<reference evidence="3 4" key="1">
    <citation type="submission" date="2022-07" db="EMBL/GenBank/DDBJ databases">
        <title>Two temperate virus in Haloterrigena jeotgali A29.</title>
        <authorList>
            <person name="Deng X."/>
        </authorList>
    </citation>
    <scope>NUCLEOTIDE SEQUENCE [LARGE SCALE GENOMIC DNA]</scope>
    <source>
        <strain evidence="3 4">A29</strain>
    </source>
</reference>
<dbReference type="InterPro" id="IPR003847">
    <property type="entry name" value="Put_antitoxin"/>
</dbReference>
<feature type="region of interest" description="Disordered" evidence="2">
    <location>
        <begin position="1"/>
        <end position="20"/>
    </location>
</feature>
<dbReference type="GeneID" id="84215243"/>
<accession>A0AAF0P8X1</accession>
<dbReference type="EMBL" id="CP101873">
    <property type="protein sequence ID" value="WMT06657.1"/>
    <property type="molecule type" value="Genomic_DNA"/>
</dbReference>
<dbReference type="Pfam" id="PF02697">
    <property type="entry name" value="VAPB_antitox"/>
    <property type="match status" value="1"/>
</dbReference>
<keyword evidence="4" id="KW-1185">Reference proteome</keyword>
<sequence>MAVSSTAVFKEPSDADAGAVSNEGKDFAYAYVFPYMGDTSIRVSDEAKDRLDLHKREDESYEDVILRLTEGDKWAGFGVLSETDTETRAGLETMREELRAGTRDRIEESK</sequence>
<protein>
    <submittedName>
        <fullName evidence="3">Antitoxin VapB family protein</fullName>
    </submittedName>
</protein>
<dbReference type="Proteomes" id="UP001224926">
    <property type="component" value="Chromosome"/>
</dbReference>
<evidence type="ECO:0000313" key="3">
    <source>
        <dbReference type="EMBL" id="WMT06657.1"/>
    </source>
</evidence>
<proteinExistence type="predicted"/>
<evidence type="ECO:0000256" key="1">
    <source>
        <dbReference type="ARBA" id="ARBA00022649"/>
    </source>
</evidence>
<evidence type="ECO:0000313" key="4">
    <source>
        <dbReference type="Proteomes" id="UP001224926"/>
    </source>
</evidence>
<name>A0AAF0P8X1_9EURY</name>
<organism evidence="3 4">
    <name type="scientific">Natrinema thermotolerans</name>
    <dbReference type="NCBI Taxonomy" id="121872"/>
    <lineage>
        <taxon>Archaea</taxon>
        <taxon>Methanobacteriati</taxon>
        <taxon>Methanobacteriota</taxon>
        <taxon>Stenosarchaea group</taxon>
        <taxon>Halobacteria</taxon>
        <taxon>Halobacteriales</taxon>
        <taxon>Natrialbaceae</taxon>
        <taxon>Natrinema</taxon>
    </lineage>
</organism>
<dbReference type="AlphaFoldDB" id="A0AAF0P8X1"/>
<gene>
    <name evidence="3" type="ORF">NP511_14840</name>
</gene>
<dbReference type="RefSeq" id="WP_308986937.1">
    <property type="nucleotide sequence ID" value="NZ_CP101873.1"/>
</dbReference>
<keyword evidence="1" id="KW-1277">Toxin-antitoxin system</keyword>